<dbReference type="InterPro" id="IPR036390">
    <property type="entry name" value="WH_DNA-bd_sf"/>
</dbReference>
<dbReference type="PANTHER" id="PTHR43132:SF2">
    <property type="entry name" value="ARSENICAL RESISTANCE OPERON REPRESSOR ARSR-RELATED"/>
    <property type="match status" value="1"/>
</dbReference>
<dbReference type="PANTHER" id="PTHR43132">
    <property type="entry name" value="ARSENICAL RESISTANCE OPERON REPRESSOR ARSR-RELATED"/>
    <property type="match status" value="1"/>
</dbReference>
<evidence type="ECO:0000256" key="2">
    <source>
        <dbReference type="ARBA" id="ARBA00023125"/>
    </source>
</evidence>
<protein>
    <recommendedName>
        <fullName evidence="4">HTH arsR-type domain-containing protein</fullName>
    </recommendedName>
</protein>
<sequence length="121" mass="14102">MNDSDYVAYAALFRLLSDVNRLRILYTVKEDAQSVSRIMELTNLPQTLVSYHLRVLRENGIVQAERDGPFILYRIAAATLWPWITQTSAFTSEIQQGECRHPQKRRRGNRGYVWDELSRGE</sequence>
<dbReference type="OrthoDB" id="9802016at2"/>
<evidence type="ECO:0000259" key="4">
    <source>
        <dbReference type="PROSITE" id="PS50987"/>
    </source>
</evidence>
<dbReference type="InterPro" id="IPR051011">
    <property type="entry name" value="Metal_resp_trans_reg"/>
</dbReference>
<accession>A0A2U3D822</accession>
<evidence type="ECO:0000313" key="5">
    <source>
        <dbReference type="EMBL" id="PWI57423.1"/>
    </source>
</evidence>
<dbReference type="Pfam" id="PF01022">
    <property type="entry name" value="HTH_5"/>
    <property type="match status" value="1"/>
</dbReference>
<keyword evidence="1" id="KW-0805">Transcription regulation</keyword>
<evidence type="ECO:0000313" key="6">
    <source>
        <dbReference type="Proteomes" id="UP000245380"/>
    </source>
</evidence>
<dbReference type="Proteomes" id="UP000245380">
    <property type="component" value="Unassembled WGS sequence"/>
</dbReference>
<dbReference type="InterPro" id="IPR011991">
    <property type="entry name" value="ArsR-like_HTH"/>
</dbReference>
<evidence type="ECO:0000256" key="1">
    <source>
        <dbReference type="ARBA" id="ARBA00023015"/>
    </source>
</evidence>
<dbReference type="Gene3D" id="1.10.10.10">
    <property type="entry name" value="Winged helix-like DNA-binding domain superfamily/Winged helix DNA-binding domain"/>
    <property type="match status" value="1"/>
</dbReference>
<proteinExistence type="predicted"/>
<dbReference type="AlphaFoldDB" id="A0A2U3D822"/>
<comment type="caution">
    <text evidence="5">The sequence shown here is derived from an EMBL/GenBank/DDBJ whole genome shotgun (WGS) entry which is preliminary data.</text>
</comment>
<dbReference type="InterPro" id="IPR001845">
    <property type="entry name" value="HTH_ArsR_DNA-bd_dom"/>
</dbReference>
<dbReference type="EMBL" id="MPDK01000013">
    <property type="protein sequence ID" value="PWI57423.1"/>
    <property type="molecule type" value="Genomic_DNA"/>
</dbReference>
<dbReference type="SMART" id="SM00418">
    <property type="entry name" value="HTH_ARSR"/>
    <property type="match status" value="1"/>
</dbReference>
<dbReference type="InterPro" id="IPR036388">
    <property type="entry name" value="WH-like_DNA-bd_sf"/>
</dbReference>
<keyword evidence="2" id="KW-0238">DNA-binding</keyword>
<evidence type="ECO:0000256" key="3">
    <source>
        <dbReference type="ARBA" id="ARBA00023163"/>
    </source>
</evidence>
<dbReference type="PROSITE" id="PS50987">
    <property type="entry name" value="HTH_ARSR_2"/>
    <property type="match status" value="1"/>
</dbReference>
<dbReference type="CDD" id="cd00090">
    <property type="entry name" value="HTH_ARSR"/>
    <property type="match status" value="1"/>
</dbReference>
<dbReference type="SUPFAM" id="SSF46785">
    <property type="entry name" value="Winged helix' DNA-binding domain"/>
    <property type="match status" value="1"/>
</dbReference>
<dbReference type="NCBIfam" id="NF033788">
    <property type="entry name" value="HTH_metalloreg"/>
    <property type="match status" value="1"/>
</dbReference>
<feature type="domain" description="HTH arsR-type" evidence="4">
    <location>
        <begin position="1"/>
        <end position="95"/>
    </location>
</feature>
<dbReference type="PRINTS" id="PR00778">
    <property type="entry name" value="HTHARSR"/>
</dbReference>
<dbReference type="RefSeq" id="WP_109430831.1">
    <property type="nucleotide sequence ID" value="NZ_MPDK01000013.1"/>
</dbReference>
<gene>
    <name evidence="5" type="ORF">BM613_08860</name>
</gene>
<organism evidence="5 6">
    <name type="scientific">Sulfoacidibacillus thermotolerans</name>
    <name type="common">Acidibacillus sulfuroxidans</name>
    <dbReference type="NCBI Taxonomy" id="1765684"/>
    <lineage>
        <taxon>Bacteria</taxon>
        <taxon>Bacillati</taxon>
        <taxon>Bacillota</taxon>
        <taxon>Bacilli</taxon>
        <taxon>Bacillales</taxon>
        <taxon>Alicyclobacillaceae</taxon>
        <taxon>Sulfoacidibacillus</taxon>
    </lineage>
</organism>
<dbReference type="GO" id="GO:0003677">
    <property type="term" value="F:DNA binding"/>
    <property type="evidence" value="ECO:0007669"/>
    <property type="project" value="UniProtKB-KW"/>
</dbReference>
<keyword evidence="3" id="KW-0804">Transcription</keyword>
<dbReference type="GO" id="GO:0003700">
    <property type="term" value="F:DNA-binding transcription factor activity"/>
    <property type="evidence" value="ECO:0007669"/>
    <property type="project" value="InterPro"/>
</dbReference>
<keyword evidence="6" id="KW-1185">Reference proteome</keyword>
<reference evidence="5 6" key="1">
    <citation type="submission" date="2016-11" db="EMBL/GenBank/DDBJ databases">
        <title>Comparative genomics of Acidibacillus ferroxidans species.</title>
        <authorList>
            <person name="Oliveira G."/>
            <person name="Nunes G."/>
            <person name="Oliveira R."/>
            <person name="Araujo F."/>
            <person name="Salim A."/>
            <person name="Scholte L."/>
            <person name="Morais D."/>
            <person name="Nancucheo I."/>
            <person name="Johnson D.B."/>
            <person name="Grail B."/>
            <person name="Bittencourt J."/>
            <person name="Valadares R."/>
        </authorList>
    </citation>
    <scope>NUCLEOTIDE SEQUENCE [LARGE SCALE GENOMIC DNA]</scope>
    <source>
        <strain evidence="5 6">Y002</strain>
    </source>
</reference>
<name>A0A2U3D822_SULT2</name>